<keyword evidence="3" id="KW-1185">Reference proteome</keyword>
<evidence type="ECO:0000313" key="2">
    <source>
        <dbReference type="EMBL" id="GAA0167135.1"/>
    </source>
</evidence>
<comment type="caution">
    <text evidence="2">The sequence shown here is derived from an EMBL/GenBank/DDBJ whole genome shotgun (WGS) entry which is preliminary data.</text>
</comment>
<name>A0AAV3QW76_LITER</name>
<accession>A0AAV3QW76</accession>
<dbReference type="AlphaFoldDB" id="A0AAV3QW76"/>
<evidence type="ECO:0000256" key="1">
    <source>
        <dbReference type="SAM" id="MobiDB-lite"/>
    </source>
</evidence>
<organism evidence="2 3">
    <name type="scientific">Lithospermum erythrorhizon</name>
    <name type="common">Purple gromwell</name>
    <name type="synonym">Lithospermum officinale var. erythrorhizon</name>
    <dbReference type="NCBI Taxonomy" id="34254"/>
    <lineage>
        <taxon>Eukaryota</taxon>
        <taxon>Viridiplantae</taxon>
        <taxon>Streptophyta</taxon>
        <taxon>Embryophyta</taxon>
        <taxon>Tracheophyta</taxon>
        <taxon>Spermatophyta</taxon>
        <taxon>Magnoliopsida</taxon>
        <taxon>eudicotyledons</taxon>
        <taxon>Gunneridae</taxon>
        <taxon>Pentapetalae</taxon>
        <taxon>asterids</taxon>
        <taxon>lamiids</taxon>
        <taxon>Boraginales</taxon>
        <taxon>Boraginaceae</taxon>
        <taxon>Boraginoideae</taxon>
        <taxon>Lithospermeae</taxon>
        <taxon>Lithospermum</taxon>
    </lineage>
</organism>
<protein>
    <submittedName>
        <fullName evidence="2">Uncharacterized protein</fullName>
    </submittedName>
</protein>
<reference evidence="2 3" key="1">
    <citation type="submission" date="2024-01" db="EMBL/GenBank/DDBJ databases">
        <title>The complete chloroplast genome sequence of Lithospermum erythrorhizon: insights into the phylogenetic relationship among Boraginaceae species and the maternal lineages of purple gromwells.</title>
        <authorList>
            <person name="Okada T."/>
            <person name="Watanabe K."/>
        </authorList>
    </citation>
    <scope>NUCLEOTIDE SEQUENCE [LARGE SCALE GENOMIC DNA]</scope>
</reference>
<dbReference type="EMBL" id="BAABME010005980">
    <property type="protein sequence ID" value="GAA0167135.1"/>
    <property type="molecule type" value="Genomic_DNA"/>
</dbReference>
<feature type="region of interest" description="Disordered" evidence="1">
    <location>
        <begin position="1"/>
        <end position="65"/>
    </location>
</feature>
<proteinExistence type="predicted"/>
<evidence type="ECO:0000313" key="3">
    <source>
        <dbReference type="Proteomes" id="UP001454036"/>
    </source>
</evidence>
<feature type="compositionally biased region" description="Basic residues" evidence="1">
    <location>
        <begin position="35"/>
        <end position="55"/>
    </location>
</feature>
<gene>
    <name evidence="2" type="ORF">LIER_22135</name>
</gene>
<dbReference type="Proteomes" id="UP001454036">
    <property type="component" value="Unassembled WGS sequence"/>
</dbReference>
<sequence>MNLEKETPGERGPYPKSLPRLGNLLMKMCTEKKIRDKPHKGSRRASRQTSRRSHSARCDTEGNSNADLQKQVDEMKALLKDITPGRGPVKHSTLLPFSERLRHAKMPRGFRMPKFKTFSGFGDPSNHLKSFDSQLSFWASDDETTNKVVEYSLQQGMRLLLQELMPRIESFEIEVPGISPVDGFRRFLFPPWAIMVRGLQFRRNPSGIWTSSLSTLIIQHRKSRGTKYGLSGSYDSEYSN</sequence>